<keyword evidence="1" id="KW-0472">Membrane</keyword>
<dbReference type="EMBL" id="ACFY01000161">
    <property type="protein sequence ID" value="EEG92115.1"/>
    <property type="molecule type" value="Genomic_DNA"/>
</dbReference>
<evidence type="ECO:0000313" key="2">
    <source>
        <dbReference type="EMBL" id="EEG92115.1"/>
    </source>
</evidence>
<feature type="transmembrane region" description="Helical" evidence="1">
    <location>
        <begin position="7"/>
        <end position="30"/>
    </location>
</feature>
<sequence>MHYLYDNVSIFICQLYSMAYFALFFTSFLSDQIYKIVHYF</sequence>
<evidence type="ECO:0000256" key="1">
    <source>
        <dbReference type="SAM" id="Phobius"/>
    </source>
</evidence>
<keyword evidence="1" id="KW-1133">Transmembrane helix</keyword>
<dbReference type="AlphaFoldDB" id="C0FYZ5"/>
<proteinExistence type="predicted"/>
<organism evidence="2 3">
    <name type="scientific">Roseburia inulinivorans DSM 16841</name>
    <dbReference type="NCBI Taxonomy" id="622312"/>
    <lineage>
        <taxon>Bacteria</taxon>
        <taxon>Bacillati</taxon>
        <taxon>Bacillota</taxon>
        <taxon>Clostridia</taxon>
        <taxon>Lachnospirales</taxon>
        <taxon>Lachnospiraceae</taxon>
        <taxon>Roseburia</taxon>
    </lineage>
</organism>
<accession>C0FYZ5</accession>
<dbReference type="Proteomes" id="UP000003561">
    <property type="component" value="Unassembled WGS sequence"/>
</dbReference>
<gene>
    <name evidence="2" type="ORF">ROSEINA2194_03985</name>
</gene>
<protein>
    <submittedName>
        <fullName evidence="2">Uncharacterized protein</fullName>
    </submittedName>
</protein>
<keyword evidence="1" id="KW-0812">Transmembrane</keyword>
<evidence type="ECO:0000313" key="3">
    <source>
        <dbReference type="Proteomes" id="UP000003561"/>
    </source>
</evidence>
<comment type="caution">
    <text evidence="2">The sequence shown here is derived from an EMBL/GenBank/DDBJ whole genome shotgun (WGS) entry which is preliminary data.</text>
</comment>
<reference evidence="2 3" key="2">
    <citation type="submission" date="2009-03" db="EMBL/GenBank/DDBJ databases">
        <title>Draft genome sequence of Roseburia inulinivorans (DSM 16841).</title>
        <authorList>
            <person name="Sudarsanam P."/>
            <person name="Ley R."/>
            <person name="Guruge J."/>
            <person name="Turnbaugh P.J."/>
            <person name="Mahowald M."/>
            <person name="Liep D."/>
            <person name="Gordon J."/>
        </authorList>
    </citation>
    <scope>NUCLEOTIDE SEQUENCE [LARGE SCALE GENOMIC DNA]</scope>
    <source>
        <strain evidence="2 3">DSM 16841</strain>
    </source>
</reference>
<name>C0FYZ5_9FIRM</name>
<reference evidence="2 3" key="1">
    <citation type="submission" date="2009-02" db="EMBL/GenBank/DDBJ databases">
        <authorList>
            <person name="Fulton L."/>
            <person name="Clifton S."/>
            <person name="Fulton B."/>
            <person name="Xu J."/>
            <person name="Minx P."/>
            <person name="Pepin K.H."/>
            <person name="Johnson M."/>
            <person name="Bhonagiri V."/>
            <person name="Nash W.E."/>
            <person name="Mardis E.R."/>
            <person name="Wilson R.K."/>
        </authorList>
    </citation>
    <scope>NUCLEOTIDE SEQUENCE [LARGE SCALE GENOMIC DNA]</scope>
    <source>
        <strain evidence="2 3">DSM 16841</strain>
    </source>
</reference>